<name>E6VI43_RHOPX</name>
<dbReference type="Proteomes" id="UP000001402">
    <property type="component" value="Chromosome"/>
</dbReference>
<reference evidence="7" key="1">
    <citation type="submission" date="2010-12" db="EMBL/GenBank/DDBJ databases">
        <title>Complete sequence of Rhodopseudomonas palustris DX-1.</title>
        <authorList>
            <consortium name="US DOE Joint Genome Institute"/>
            <person name="Lucas S."/>
            <person name="Copeland A."/>
            <person name="Lapidus A."/>
            <person name="Cheng J.-F."/>
            <person name="Goodwin L."/>
            <person name="Pitluck S."/>
            <person name="Misra M."/>
            <person name="Chertkov O."/>
            <person name="Detter J.C."/>
            <person name="Han C."/>
            <person name="Tapia R."/>
            <person name="Land M."/>
            <person name="Hauser L."/>
            <person name="Kyrpides N."/>
            <person name="Ivanova N."/>
            <person name="Ovchinnikova G."/>
            <person name="Logan B."/>
            <person name="Oda Y."/>
            <person name="Harwood C."/>
            <person name="Woyke T."/>
        </authorList>
    </citation>
    <scope>NUCLEOTIDE SEQUENCE [LARGE SCALE GENOMIC DNA]</scope>
    <source>
        <strain evidence="7">DX-1</strain>
    </source>
</reference>
<dbReference type="STRING" id="652103.Rpdx1_0297"/>
<feature type="domain" description="Heat-inducible transcription repressor HrcA C-terminal" evidence="6">
    <location>
        <begin position="124"/>
        <end position="346"/>
    </location>
</feature>
<evidence type="ECO:0000256" key="5">
    <source>
        <dbReference type="HAMAP-Rule" id="MF_00081"/>
    </source>
</evidence>
<keyword evidence="1 5" id="KW-0678">Repressor</keyword>
<protein>
    <recommendedName>
        <fullName evidence="5">Heat-inducible transcription repressor HrcA</fullName>
    </recommendedName>
</protein>
<evidence type="ECO:0000256" key="2">
    <source>
        <dbReference type="ARBA" id="ARBA00023015"/>
    </source>
</evidence>
<dbReference type="InterPro" id="IPR036390">
    <property type="entry name" value="WH_DNA-bd_sf"/>
</dbReference>
<evidence type="ECO:0000313" key="8">
    <source>
        <dbReference type="Proteomes" id="UP000001402"/>
    </source>
</evidence>
<accession>E6VI43</accession>
<dbReference type="InterPro" id="IPR029016">
    <property type="entry name" value="GAF-like_dom_sf"/>
</dbReference>
<keyword evidence="4 5" id="KW-0804">Transcription</keyword>
<dbReference type="BioCyc" id="RPAL652103:RPDX1_RS01480-MONOMER"/>
<dbReference type="SUPFAM" id="SSF55781">
    <property type="entry name" value="GAF domain-like"/>
    <property type="match status" value="1"/>
</dbReference>
<dbReference type="InterPro" id="IPR021153">
    <property type="entry name" value="HrcA_C"/>
</dbReference>
<gene>
    <name evidence="5" type="primary">hrcA</name>
    <name evidence="7" type="ordered locus">Rpdx1_0297</name>
</gene>
<dbReference type="SUPFAM" id="SSF46785">
    <property type="entry name" value="Winged helix' DNA-binding domain"/>
    <property type="match status" value="1"/>
</dbReference>
<dbReference type="Pfam" id="PF01628">
    <property type="entry name" value="HrcA"/>
    <property type="match status" value="1"/>
</dbReference>
<dbReference type="NCBIfam" id="TIGR00331">
    <property type="entry name" value="hrcA"/>
    <property type="match status" value="1"/>
</dbReference>
<comment type="similarity">
    <text evidence="5">Belongs to the HrcA family.</text>
</comment>
<dbReference type="PANTHER" id="PTHR34824:SF1">
    <property type="entry name" value="HEAT-INDUCIBLE TRANSCRIPTION REPRESSOR HRCA"/>
    <property type="match status" value="1"/>
</dbReference>
<sequence>MVQHDPIGLIAPNAGLAQLNERSREIFRQIVESYLATGEPVGSRNISRLISVPLSPASVRNVMADLEQLGLIYAPHTSAGRLPTELGLRFFVDALMQVGDLTEPERQSIQAQLSSVGRAHTVEAALGEALTRLSGLTRAAAVVLTAKANVRLKHIEFVRLEPERALVILVAEDGQVENRVLTLPPGVPSSALVEAANYLNARIRGRTLAEARLELESLMVQNKAELDQLTQKVIAAGVASWSGGDGDDRQLIVRGHANLLEDLHALDDLERVRLLFDDLETKRGVIDLLGRAESADGVRIFIGSENKLFSLSGSSTIIAPYSDGAGHIVGVLGVIGPTRLNYARVIPMVDYTARIVSRMLGG</sequence>
<dbReference type="EMBL" id="CP002418">
    <property type="protein sequence ID" value="ADU41939.1"/>
    <property type="molecule type" value="Genomic_DNA"/>
</dbReference>
<evidence type="ECO:0000256" key="1">
    <source>
        <dbReference type="ARBA" id="ARBA00022491"/>
    </source>
</evidence>
<evidence type="ECO:0000259" key="6">
    <source>
        <dbReference type="Pfam" id="PF01628"/>
    </source>
</evidence>
<dbReference type="OrthoDB" id="9783139at2"/>
<dbReference type="AlphaFoldDB" id="E6VI43"/>
<comment type="function">
    <text evidence="5">Negative regulator of class I heat shock genes (grpE-dnaK-dnaJ and groELS operons). Prevents heat-shock induction of these operons.</text>
</comment>
<evidence type="ECO:0000313" key="7">
    <source>
        <dbReference type="EMBL" id="ADU41939.1"/>
    </source>
</evidence>
<dbReference type="HAMAP" id="MF_00081">
    <property type="entry name" value="HrcA"/>
    <property type="match status" value="1"/>
</dbReference>
<dbReference type="InterPro" id="IPR002571">
    <property type="entry name" value="HrcA"/>
</dbReference>
<keyword evidence="2 5" id="KW-0805">Transcription regulation</keyword>
<organism evidence="7 8">
    <name type="scientific">Rhodopseudomonas palustris (strain DX-1)</name>
    <dbReference type="NCBI Taxonomy" id="652103"/>
    <lineage>
        <taxon>Bacteria</taxon>
        <taxon>Pseudomonadati</taxon>
        <taxon>Pseudomonadota</taxon>
        <taxon>Alphaproteobacteria</taxon>
        <taxon>Hyphomicrobiales</taxon>
        <taxon>Nitrobacteraceae</taxon>
        <taxon>Rhodopseudomonas</taxon>
    </lineage>
</organism>
<dbReference type="PANTHER" id="PTHR34824">
    <property type="entry name" value="HEAT-INDUCIBLE TRANSCRIPTION REPRESSOR HRCA"/>
    <property type="match status" value="1"/>
</dbReference>
<dbReference type="InterPro" id="IPR036388">
    <property type="entry name" value="WH-like_DNA-bd_sf"/>
</dbReference>
<dbReference type="Gene3D" id="3.30.450.40">
    <property type="match status" value="1"/>
</dbReference>
<dbReference type="Gene3D" id="1.10.10.10">
    <property type="entry name" value="Winged helix-like DNA-binding domain superfamily/Winged helix DNA-binding domain"/>
    <property type="match status" value="1"/>
</dbReference>
<evidence type="ECO:0000256" key="3">
    <source>
        <dbReference type="ARBA" id="ARBA00023016"/>
    </source>
</evidence>
<dbReference type="eggNOG" id="COG1420">
    <property type="taxonomic scope" value="Bacteria"/>
</dbReference>
<dbReference type="KEGG" id="rpx:Rpdx1_0297"/>
<dbReference type="PIRSF" id="PIRSF005485">
    <property type="entry name" value="HrcA"/>
    <property type="match status" value="1"/>
</dbReference>
<dbReference type="GO" id="GO:0045892">
    <property type="term" value="P:negative regulation of DNA-templated transcription"/>
    <property type="evidence" value="ECO:0007669"/>
    <property type="project" value="UniProtKB-UniRule"/>
</dbReference>
<proteinExistence type="inferred from homology"/>
<dbReference type="HOGENOM" id="CLU_050019_0_0_5"/>
<dbReference type="GO" id="GO:0003677">
    <property type="term" value="F:DNA binding"/>
    <property type="evidence" value="ECO:0007669"/>
    <property type="project" value="InterPro"/>
</dbReference>
<evidence type="ECO:0000256" key="4">
    <source>
        <dbReference type="ARBA" id="ARBA00023163"/>
    </source>
</evidence>
<keyword evidence="3 5" id="KW-0346">Stress response</keyword>